<dbReference type="SUPFAM" id="SSF53098">
    <property type="entry name" value="Ribonuclease H-like"/>
    <property type="match status" value="1"/>
</dbReference>
<dbReference type="InterPro" id="IPR016197">
    <property type="entry name" value="Chromo-like_dom_sf"/>
</dbReference>
<dbReference type="Pfam" id="PF24626">
    <property type="entry name" value="SH3_Tf2-1"/>
    <property type="match status" value="1"/>
</dbReference>
<proteinExistence type="predicted"/>
<dbReference type="InterPro" id="IPR012337">
    <property type="entry name" value="RNaseH-like_sf"/>
</dbReference>
<dbReference type="CDD" id="cd00303">
    <property type="entry name" value="retropepsin_like"/>
    <property type="match status" value="1"/>
</dbReference>
<dbReference type="InterPro" id="IPR041373">
    <property type="entry name" value="RT_RNaseH"/>
</dbReference>
<dbReference type="InterPro" id="IPR036397">
    <property type="entry name" value="RNaseH_sf"/>
</dbReference>
<dbReference type="Proteomes" id="UP000288805">
    <property type="component" value="Unassembled WGS sequence"/>
</dbReference>
<evidence type="ECO:0000256" key="5">
    <source>
        <dbReference type="ARBA" id="ARBA00022801"/>
    </source>
</evidence>
<feature type="domain" description="Integrase catalytic" evidence="8">
    <location>
        <begin position="642"/>
        <end position="806"/>
    </location>
</feature>
<name>A0A438CSZ7_VITVI</name>
<dbReference type="Pfam" id="PF00385">
    <property type="entry name" value="Chromo"/>
    <property type="match status" value="1"/>
</dbReference>
<dbReference type="GO" id="GO:0015074">
    <property type="term" value="P:DNA integration"/>
    <property type="evidence" value="ECO:0007669"/>
    <property type="project" value="InterPro"/>
</dbReference>
<dbReference type="GO" id="GO:0016787">
    <property type="term" value="F:hydrolase activity"/>
    <property type="evidence" value="ECO:0007669"/>
    <property type="project" value="UniProtKB-KW"/>
</dbReference>
<dbReference type="AlphaFoldDB" id="A0A438CSZ7"/>
<evidence type="ECO:0000256" key="2">
    <source>
        <dbReference type="ARBA" id="ARBA00022695"/>
    </source>
</evidence>
<organism evidence="9 10">
    <name type="scientific">Vitis vinifera</name>
    <name type="common">Grape</name>
    <dbReference type="NCBI Taxonomy" id="29760"/>
    <lineage>
        <taxon>Eukaryota</taxon>
        <taxon>Viridiplantae</taxon>
        <taxon>Streptophyta</taxon>
        <taxon>Embryophyta</taxon>
        <taxon>Tracheophyta</taxon>
        <taxon>Spermatophyta</taxon>
        <taxon>Magnoliopsida</taxon>
        <taxon>eudicotyledons</taxon>
        <taxon>Gunneridae</taxon>
        <taxon>Pentapetalae</taxon>
        <taxon>rosids</taxon>
        <taxon>Vitales</taxon>
        <taxon>Vitaceae</taxon>
        <taxon>Viteae</taxon>
        <taxon>Vitis</taxon>
    </lineage>
</organism>
<evidence type="ECO:0000313" key="9">
    <source>
        <dbReference type="EMBL" id="RVW26324.1"/>
    </source>
</evidence>
<dbReference type="PANTHER" id="PTHR37984">
    <property type="entry name" value="PROTEIN CBG26694"/>
    <property type="match status" value="1"/>
</dbReference>
<dbReference type="Gene3D" id="2.40.50.40">
    <property type="match status" value="1"/>
</dbReference>
<evidence type="ECO:0000256" key="6">
    <source>
        <dbReference type="ARBA" id="ARBA00022918"/>
    </source>
</evidence>
<dbReference type="GO" id="GO:0004519">
    <property type="term" value="F:endonuclease activity"/>
    <property type="evidence" value="ECO:0007669"/>
    <property type="project" value="UniProtKB-KW"/>
</dbReference>
<evidence type="ECO:0000256" key="3">
    <source>
        <dbReference type="ARBA" id="ARBA00022722"/>
    </source>
</evidence>
<dbReference type="InterPro" id="IPR005162">
    <property type="entry name" value="Retrotrans_gag_dom"/>
</dbReference>
<keyword evidence="4" id="KW-0255">Endonuclease</keyword>
<dbReference type="InterPro" id="IPR001584">
    <property type="entry name" value="Integrase_cat-core"/>
</dbReference>
<evidence type="ECO:0000313" key="10">
    <source>
        <dbReference type="Proteomes" id="UP000288805"/>
    </source>
</evidence>
<dbReference type="PROSITE" id="PS50013">
    <property type="entry name" value="CHROMO_2"/>
    <property type="match status" value="1"/>
</dbReference>
<dbReference type="GO" id="GO:0003676">
    <property type="term" value="F:nucleic acid binding"/>
    <property type="evidence" value="ECO:0007669"/>
    <property type="project" value="InterPro"/>
</dbReference>
<sequence length="940" mass="106263">MYGYTYSVNELNKTLAEKTNVEFRNDDNEILARHDTSFDQVNAVLQEVLTELQALRASHNQNTSPRDDSSHPTYFSWLTKFCGPLTWDEFTKAVQLRFGPTDYKDPSEALTRLKQTTSVAAYQEAFERLSYQVDGLPESFLIGCFIAGLRDEIRIDRKPNQQTRFQPASLTPKASLNPTTGVLGPPPNQRMNQSSNAQPATFLRITNQEARERREKGLCYYCDEKFVAGHRCERPQLFMIEDVPHMNTEDVEGAHPKQEHHEVIPEISFHAIAGTEHPINHTRSGQAEKQELIRDKKFEVMVANREKIECTGQCRGLTLTIQGYSVIADYYILPVTTCQLVLGVQWLETLGPIEMDYKQLTMNFKVEGTPQTFQGLRRTSIEALSDKESNGLQGTGLFFQIIPSTTTNSQPKSYPPEIGQLLAKFSHVFESPTSLPLGRSHDHQIPLQSSAGPVEYLGHIISEQGVSVDPAKIQAIIEWPTPTTPKRVCGFLGSRVAFTQLKEALTLPPILRLLNFTQRFVIECDASGIGLGAILTQENRPVAYYSQALKGSALSLSTYEIEMLAIVKAIKLWRPYLLGKPFTVRTNQKSLKYLLEQRITTPAQTRWLPKLLGYDYEIEIFLQQCDICQRFKTDCMKPAGLLQPLPVPTQMWTDVSMDFIEGLPSSNGYTSIMVVVDRLTKYAHFVTLKHPFTAVIIAKAFVANVVRLHGIPTSIVSDQDKVVYQLLLASIVPTIGNQVVYELKLPSPIRRPNEVVNRTLEQYLQCFAGDQPRKWLEWIPWAEFSYNTSTHFSTKMTPFEAVYGIPHPRLLAYVPGTFHVQAVDEYLRDRDAILLGPVAYKLALPLGSQIHDVFHVSLLKKHLGPVTATSTQLPPVSDTSTVLPQPEAVLDRRVIHKGKYRPKSEILVKWVGVPAEDATWENEWRFTKSYPDFILVDKDP</sequence>
<dbReference type="InterPro" id="IPR000953">
    <property type="entry name" value="Chromo/chromo_shadow_dom"/>
</dbReference>
<dbReference type="Pfam" id="PF03732">
    <property type="entry name" value="Retrotrans_gag"/>
    <property type="match status" value="1"/>
</dbReference>
<evidence type="ECO:0000256" key="1">
    <source>
        <dbReference type="ARBA" id="ARBA00022679"/>
    </source>
</evidence>
<reference evidence="9 10" key="1">
    <citation type="journal article" date="2018" name="PLoS Genet.">
        <title>Population sequencing reveals clonal diversity and ancestral inbreeding in the grapevine cultivar Chardonnay.</title>
        <authorList>
            <person name="Roach M.J."/>
            <person name="Johnson D.L."/>
            <person name="Bohlmann J."/>
            <person name="van Vuuren H.J."/>
            <person name="Jones S.J."/>
            <person name="Pretorius I.S."/>
            <person name="Schmidt S.A."/>
            <person name="Borneman A.R."/>
        </authorList>
    </citation>
    <scope>NUCLEOTIDE SEQUENCE [LARGE SCALE GENOMIC DNA]</scope>
    <source>
        <strain evidence="10">cv. Chardonnay</strain>
        <tissue evidence="9">Leaf</tissue>
    </source>
</reference>
<keyword evidence="2" id="KW-0548">Nucleotidyltransferase</keyword>
<evidence type="ECO:0000259" key="7">
    <source>
        <dbReference type="PROSITE" id="PS50013"/>
    </source>
</evidence>
<keyword evidence="1" id="KW-0808">Transferase</keyword>
<comment type="caution">
    <text evidence="9">The sequence shown here is derived from an EMBL/GenBank/DDBJ whole genome shotgun (WGS) entry which is preliminary data.</text>
</comment>
<dbReference type="SUPFAM" id="SSF54160">
    <property type="entry name" value="Chromo domain-like"/>
    <property type="match status" value="1"/>
</dbReference>
<protein>
    <submittedName>
        <fullName evidence="9">Transposon Tf2-12 polyprotein</fullName>
    </submittedName>
</protein>
<accession>A0A438CSZ7</accession>
<dbReference type="SUPFAM" id="SSF56672">
    <property type="entry name" value="DNA/RNA polymerases"/>
    <property type="match status" value="1"/>
</dbReference>
<keyword evidence="6" id="KW-0695">RNA-directed DNA polymerase</keyword>
<gene>
    <name evidence="9" type="primary">Tf2-12_142</name>
    <name evidence="9" type="ORF">CK203_115267</name>
</gene>
<feature type="domain" description="Chromo" evidence="7">
    <location>
        <begin position="884"/>
        <end position="923"/>
    </location>
</feature>
<dbReference type="InterPro" id="IPR056924">
    <property type="entry name" value="SH3_Tf2-1"/>
</dbReference>
<dbReference type="InterPro" id="IPR043502">
    <property type="entry name" value="DNA/RNA_pol_sf"/>
</dbReference>
<keyword evidence="3" id="KW-0540">Nuclease</keyword>
<dbReference type="Pfam" id="PF17917">
    <property type="entry name" value="RT_RNaseH"/>
    <property type="match status" value="1"/>
</dbReference>
<dbReference type="GO" id="GO:0003964">
    <property type="term" value="F:RNA-directed DNA polymerase activity"/>
    <property type="evidence" value="ECO:0007669"/>
    <property type="project" value="UniProtKB-KW"/>
</dbReference>
<dbReference type="PANTHER" id="PTHR37984:SF5">
    <property type="entry name" value="PROTEIN NYNRIN-LIKE"/>
    <property type="match status" value="1"/>
</dbReference>
<evidence type="ECO:0000256" key="4">
    <source>
        <dbReference type="ARBA" id="ARBA00022759"/>
    </source>
</evidence>
<dbReference type="Gene3D" id="3.30.420.10">
    <property type="entry name" value="Ribonuclease H-like superfamily/Ribonuclease H"/>
    <property type="match status" value="1"/>
</dbReference>
<evidence type="ECO:0000259" key="8">
    <source>
        <dbReference type="PROSITE" id="PS50994"/>
    </source>
</evidence>
<keyword evidence="5" id="KW-0378">Hydrolase</keyword>
<dbReference type="InterPro" id="IPR023780">
    <property type="entry name" value="Chromo_domain"/>
</dbReference>
<dbReference type="CDD" id="cd09274">
    <property type="entry name" value="RNase_HI_RT_Ty3"/>
    <property type="match status" value="1"/>
</dbReference>
<dbReference type="Gene3D" id="3.10.20.370">
    <property type="match status" value="1"/>
</dbReference>
<dbReference type="InterPro" id="IPR050951">
    <property type="entry name" value="Retrovirus_Pol_polyprotein"/>
</dbReference>
<dbReference type="PROSITE" id="PS50994">
    <property type="entry name" value="INTEGRASE"/>
    <property type="match status" value="1"/>
</dbReference>
<dbReference type="EMBL" id="QGNW01002017">
    <property type="protein sequence ID" value="RVW26324.1"/>
    <property type="molecule type" value="Genomic_DNA"/>
</dbReference>